<dbReference type="GO" id="GO:0007399">
    <property type="term" value="P:nervous system development"/>
    <property type="evidence" value="ECO:0007669"/>
    <property type="project" value="TreeGrafter"/>
</dbReference>
<dbReference type="EMBL" id="UYWX01000117">
    <property type="protein sequence ID" value="VDM17114.1"/>
    <property type="molecule type" value="Genomic_DNA"/>
</dbReference>
<keyword evidence="3" id="KW-0805">Transcription regulation</keyword>
<proteinExistence type="predicted"/>
<organism evidence="11">
    <name type="scientific">Hydatigena taeniaeformis</name>
    <name type="common">Feline tapeworm</name>
    <name type="synonym">Taenia taeniaeformis</name>
    <dbReference type="NCBI Taxonomy" id="6205"/>
    <lineage>
        <taxon>Eukaryota</taxon>
        <taxon>Metazoa</taxon>
        <taxon>Spiralia</taxon>
        <taxon>Lophotrochozoa</taxon>
        <taxon>Platyhelminthes</taxon>
        <taxon>Cestoda</taxon>
        <taxon>Eucestoda</taxon>
        <taxon>Cyclophyllidea</taxon>
        <taxon>Taeniidae</taxon>
        <taxon>Hydatigera</taxon>
    </lineage>
</organism>
<keyword evidence="6" id="KW-0539">Nucleus</keyword>
<feature type="compositionally biased region" description="Polar residues" evidence="7">
    <location>
        <begin position="94"/>
        <end position="110"/>
    </location>
</feature>
<dbReference type="AlphaFoldDB" id="A0A0R3WJL7"/>
<dbReference type="GO" id="GO:0000122">
    <property type="term" value="P:negative regulation of transcription by RNA polymerase II"/>
    <property type="evidence" value="ECO:0007669"/>
    <property type="project" value="TreeGrafter"/>
</dbReference>
<dbReference type="GO" id="GO:0005634">
    <property type="term" value="C:nucleus"/>
    <property type="evidence" value="ECO:0007669"/>
    <property type="project" value="UniProtKB-SubCell"/>
</dbReference>
<keyword evidence="5" id="KW-0804">Transcription</keyword>
<keyword evidence="4" id="KW-0238">DNA-binding</keyword>
<feature type="region of interest" description="Disordered" evidence="7">
    <location>
        <begin position="90"/>
        <end position="114"/>
    </location>
</feature>
<dbReference type="WBParaSite" id="TTAC_0000087201-mRNA-1">
    <property type="protein sequence ID" value="TTAC_0000087201-mRNA-1"/>
    <property type="gene ID" value="TTAC_0000087201"/>
</dbReference>
<reference evidence="9 10" key="2">
    <citation type="submission" date="2018-11" db="EMBL/GenBank/DDBJ databases">
        <authorList>
            <consortium name="Pathogen Informatics"/>
        </authorList>
    </citation>
    <scope>NUCLEOTIDE SEQUENCE [LARGE SCALE GENOMIC DNA]</scope>
</reference>
<reference evidence="11" key="1">
    <citation type="submission" date="2017-02" db="UniProtKB">
        <authorList>
            <consortium name="WormBaseParasite"/>
        </authorList>
    </citation>
    <scope>IDENTIFICATION</scope>
</reference>
<sequence>MRASRNGEVDRQMTLFPHKAAGSSNQPLHLAENLSSLLPNSILTPEQIIMVRALTISCGLFAPLLSHCRRKKSLQSILPAKFHPLHHSDVQRPFKSSSRSRGNAASTFQPTGKVRLPDGTVQKIESIRLADFLRTAAPINAESLLQWCRVEQIFLERPLASDHRELMKIRFSLNPFTPLLFTKGFYNLSSVITYDHICNREQPYFVRSHGWSSCDPRLTQTRCGLRCRQLSVGDFCLAIIPSEIAKSLSHSAQVSSTSGSCMDKVPPLTKGLNEDTWSSSSPAFQNCDSRFNSSPTLPQQPLNLKKESGAVPTYFTAASLAESPFKEKSLKVCP</sequence>
<dbReference type="InterPro" id="IPR043404">
    <property type="entry name" value="ATAXIN1-like"/>
</dbReference>
<name>A0A0R3WJL7_HYDTA</name>
<comment type="subcellular location">
    <subcellularLocation>
        <location evidence="1">Nucleus</location>
    </subcellularLocation>
</comment>
<dbReference type="PANTHER" id="PTHR13392">
    <property type="entry name" value="ATAXIN 1"/>
    <property type="match status" value="1"/>
</dbReference>
<dbReference type="PROSITE" id="PS51148">
    <property type="entry name" value="AXH"/>
    <property type="match status" value="1"/>
</dbReference>
<evidence type="ECO:0000259" key="8">
    <source>
        <dbReference type="PROSITE" id="PS51148"/>
    </source>
</evidence>
<evidence type="ECO:0000256" key="6">
    <source>
        <dbReference type="ARBA" id="ARBA00023242"/>
    </source>
</evidence>
<dbReference type="GO" id="GO:0003723">
    <property type="term" value="F:RNA binding"/>
    <property type="evidence" value="ECO:0007669"/>
    <property type="project" value="InterPro"/>
</dbReference>
<dbReference type="SUPFAM" id="SSF102031">
    <property type="entry name" value="AXH domain"/>
    <property type="match status" value="1"/>
</dbReference>
<dbReference type="Pfam" id="PF08517">
    <property type="entry name" value="AXH"/>
    <property type="match status" value="1"/>
</dbReference>
<dbReference type="Proteomes" id="UP000274429">
    <property type="component" value="Unassembled WGS sequence"/>
</dbReference>
<evidence type="ECO:0000313" key="11">
    <source>
        <dbReference type="WBParaSite" id="TTAC_0000087201-mRNA-1"/>
    </source>
</evidence>
<dbReference type="InterPro" id="IPR036096">
    <property type="entry name" value="Ataxin_AXH_dom_sf"/>
</dbReference>
<dbReference type="GO" id="GO:0003677">
    <property type="term" value="F:DNA binding"/>
    <property type="evidence" value="ECO:0007669"/>
    <property type="project" value="UniProtKB-KW"/>
</dbReference>
<evidence type="ECO:0000256" key="1">
    <source>
        <dbReference type="ARBA" id="ARBA00004123"/>
    </source>
</evidence>
<accession>A0A0R3WJL7</accession>
<evidence type="ECO:0000313" key="10">
    <source>
        <dbReference type="Proteomes" id="UP000274429"/>
    </source>
</evidence>
<keyword evidence="2" id="KW-0678">Repressor</keyword>
<evidence type="ECO:0000256" key="5">
    <source>
        <dbReference type="ARBA" id="ARBA00023163"/>
    </source>
</evidence>
<evidence type="ECO:0000313" key="9">
    <source>
        <dbReference type="EMBL" id="VDM17114.1"/>
    </source>
</evidence>
<dbReference type="PANTHER" id="PTHR13392:SF14">
    <property type="entry name" value="ATAXIN-1-LIKE"/>
    <property type="match status" value="1"/>
</dbReference>
<evidence type="ECO:0000256" key="4">
    <source>
        <dbReference type="ARBA" id="ARBA00023125"/>
    </source>
</evidence>
<feature type="domain" description="AXH" evidence="8">
    <location>
        <begin position="96"/>
        <end position="247"/>
    </location>
</feature>
<evidence type="ECO:0000256" key="2">
    <source>
        <dbReference type="ARBA" id="ARBA00022491"/>
    </source>
</evidence>
<gene>
    <name evidence="9" type="ORF">TTAC_LOCUS873</name>
</gene>
<dbReference type="STRING" id="6205.A0A0R3WJL7"/>
<dbReference type="OrthoDB" id="6282428at2759"/>
<evidence type="ECO:0000256" key="3">
    <source>
        <dbReference type="ARBA" id="ARBA00023015"/>
    </source>
</evidence>
<dbReference type="InterPro" id="IPR003652">
    <property type="entry name" value="Ataxin_AXH_dom"/>
</dbReference>
<protein>
    <submittedName>
        <fullName evidence="11">AXH domain-containing protein</fullName>
    </submittedName>
</protein>
<dbReference type="SMART" id="SM00536">
    <property type="entry name" value="AXH"/>
    <property type="match status" value="1"/>
</dbReference>
<evidence type="ECO:0000256" key="7">
    <source>
        <dbReference type="SAM" id="MobiDB-lite"/>
    </source>
</evidence>
<keyword evidence="10" id="KW-1185">Reference proteome</keyword>